<dbReference type="EMBL" id="BNDS01000008">
    <property type="protein sequence ID" value="GHH98639.1"/>
    <property type="molecule type" value="Genomic_DNA"/>
</dbReference>
<evidence type="ECO:0000259" key="1">
    <source>
        <dbReference type="Pfam" id="PF13335"/>
    </source>
</evidence>
<proteinExistence type="predicted"/>
<feature type="domain" description="Mg chelatase-related protein C-terminal" evidence="1">
    <location>
        <begin position="14"/>
        <end position="75"/>
    </location>
</feature>
<reference evidence="2 3" key="1">
    <citation type="journal article" date="2022" name="Int. J. Syst. Evol. Microbiol.">
        <title>Neobacillus kokaensis sp. nov., isolated from soil.</title>
        <authorList>
            <person name="Yuki K."/>
            <person name="Matsubara H."/>
            <person name="Yamaguchi S."/>
        </authorList>
    </citation>
    <scope>NUCLEOTIDE SEQUENCE [LARGE SCALE GENOMIC DNA]</scope>
    <source>
        <strain evidence="2 3">LOB 377</strain>
    </source>
</reference>
<comment type="caution">
    <text evidence="2">The sequence shown here is derived from an EMBL/GenBank/DDBJ whole genome shotgun (WGS) entry which is preliminary data.</text>
</comment>
<accession>A0ABQ3N139</accession>
<organism evidence="2 3">
    <name type="scientific">Neobacillus kokaensis</name>
    <dbReference type="NCBI Taxonomy" id="2759023"/>
    <lineage>
        <taxon>Bacteria</taxon>
        <taxon>Bacillati</taxon>
        <taxon>Bacillota</taxon>
        <taxon>Bacilli</taxon>
        <taxon>Bacillales</taxon>
        <taxon>Bacillaceae</taxon>
        <taxon>Neobacillus</taxon>
    </lineage>
</organism>
<dbReference type="Proteomes" id="UP000637074">
    <property type="component" value="Unassembled WGS sequence"/>
</dbReference>
<dbReference type="RefSeq" id="WP_223282651.1">
    <property type="nucleotide sequence ID" value="NZ_BNDS01000008.1"/>
</dbReference>
<evidence type="ECO:0000313" key="3">
    <source>
        <dbReference type="Proteomes" id="UP000637074"/>
    </source>
</evidence>
<sequence>MTRKVSSICLVPFQILTEVSPLTSDQRKMLMSVAAKQNWSNRVQIKIIWLARTISDLVGEKVITDNAIWEAMSLRRRGLHKQQTMARET</sequence>
<dbReference type="InterPro" id="IPR025158">
    <property type="entry name" value="Mg_chelat-rel_C"/>
</dbReference>
<dbReference type="Pfam" id="PF13335">
    <property type="entry name" value="Mg_chelatase_C"/>
    <property type="match status" value="1"/>
</dbReference>
<gene>
    <name evidence="2" type="ORF">AM1BK_21820</name>
</gene>
<evidence type="ECO:0000313" key="2">
    <source>
        <dbReference type="EMBL" id="GHH98639.1"/>
    </source>
</evidence>
<protein>
    <recommendedName>
        <fullName evidence="1">Mg chelatase-related protein C-terminal domain-containing protein</fullName>
    </recommendedName>
</protein>
<name>A0ABQ3N139_9BACI</name>
<keyword evidence="3" id="KW-1185">Reference proteome</keyword>